<evidence type="ECO:0000256" key="1">
    <source>
        <dbReference type="ARBA" id="ARBA00001917"/>
    </source>
</evidence>
<dbReference type="Pfam" id="PF12766">
    <property type="entry name" value="Pyridox_oxase_2"/>
    <property type="match status" value="1"/>
</dbReference>
<dbReference type="EMBL" id="GDJX01023243">
    <property type="protein sequence ID" value="JAT44693.1"/>
    <property type="molecule type" value="Transcribed_RNA"/>
</dbReference>
<proteinExistence type="predicted"/>
<feature type="non-terminal residue" evidence="10">
    <location>
        <position position="1"/>
    </location>
</feature>
<comment type="pathway">
    <text evidence="3">Cofactor metabolism; pyridoxal 5'-phosphate salvage; pyridoxal 5'-phosphate from pyridoxine 5'-phosphate: step 1/1.</text>
</comment>
<evidence type="ECO:0000256" key="4">
    <source>
        <dbReference type="ARBA" id="ARBA00012801"/>
    </source>
</evidence>
<sequence length="223" mass="25315">ERARGVRSAQAEREREMSSSSSGAAAAPWKQLLLTALERNSHVKHCGFFQLATVSSNGRPANRTVVFRGFLESCDKIQINTDARSNKIEDIKHCPFAEICWYFTDSWEQFRLNGTIDIIDGSNTDPVKLQQRETSWFARSLNSRYQYLTPYPGIPSIPEETAKESNDLEPSTGPVSSFCLLVFDPEQVDYLNLKSNERLIFTSKQFSDGPNGCRYWMSEKVNP</sequence>
<dbReference type="GO" id="GO:0008615">
    <property type="term" value="P:pyridoxine biosynthetic process"/>
    <property type="evidence" value="ECO:0007669"/>
    <property type="project" value="InterPro"/>
</dbReference>
<dbReference type="InterPro" id="IPR024624">
    <property type="entry name" value="Pyridox_Oxase_Alr4036_FMN-bd"/>
</dbReference>
<dbReference type="AlphaFoldDB" id="A0A1D1XQM5"/>
<gene>
    <name evidence="10" type="primary">YGR017W_1</name>
    <name evidence="10" type="ORF">g.28723</name>
</gene>
<evidence type="ECO:0000256" key="8">
    <source>
        <dbReference type="SAM" id="MobiDB-lite"/>
    </source>
</evidence>
<dbReference type="Gene3D" id="2.30.110.10">
    <property type="entry name" value="Electron Transport, Fmn-binding Protein, Chain A"/>
    <property type="match status" value="1"/>
</dbReference>
<name>A0A1D1XQM5_9ARAE</name>
<feature type="domain" description="Pyridoxamine 5'-phosphate oxidase Alr4036 family FMN-binding" evidence="9">
    <location>
        <begin position="27"/>
        <end position="119"/>
    </location>
</feature>
<comment type="cofactor">
    <cofactor evidence="1">
        <name>FMN</name>
        <dbReference type="ChEBI" id="CHEBI:58210"/>
    </cofactor>
</comment>
<evidence type="ECO:0000259" key="9">
    <source>
        <dbReference type="Pfam" id="PF12766"/>
    </source>
</evidence>
<dbReference type="UniPathway" id="UPA01068">
    <property type="reaction ID" value="UER00304"/>
</dbReference>
<dbReference type="GO" id="GO:0010181">
    <property type="term" value="F:FMN binding"/>
    <property type="evidence" value="ECO:0007669"/>
    <property type="project" value="InterPro"/>
</dbReference>
<dbReference type="EC" id="1.4.3.5" evidence="4"/>
<evidence type="ECO:0000256" key="7">
    <source>
        <dbReference type="ARBA" id="ARBA00023002"/>
    </source>
</evidence>
<evidence type="ECO:0000256" key="3">
    <source>
        <dbReference type="ARBA" id="ARBA00005037"/>
    </source>
</evidence>
<evidence type="ECO:0000256" key="5">
    <source>
        <dbReference type="ARBA" id="ARBA00022630"/>
    </source>
</evidence>
<keyword evidence="5" id="KW-0285">Flavoprotein</keyword>
<dbReference type="PANTHER" id="PTHR10851">
    <property type="entry name" value="PYRIDOXINE-5-PHOSPHATE OXIDASE"/>
    <property type="match status" value="1"/>
</dbReference>
<evidence type="ECO:0000313" key="10">
    <source>
        <dbReference type="EMBL" id="JAT44693.1"/>
    </source>
</evidence>
<protein>
    <recommendedName>
        <fullName evidence="4">pyridoxal 5'-phosphate synthase</fullName>
        <ecNumber evidence="4">1.4.3.5</ecNumber>
    </recommendedName>
</protein>
<dbReference type="PANTHER" id="PTHR10851:SF3">
    <property type="entry name" value="PYRIDOXINE_PYRIDOXAMINE 5'-PHOSPHATE OXIDASE 2"/>
    <property type="match status" value="1"/>
</dbReference>
<accession>A0A1D1XQM5</accession>
<keyword evidence="7" id="KW-0560">Oxidoreductase</keyword>
<organism evidence="10">
    <name type="scientific">Anthurium amnicola</name>
    <dbReference type="NCBI Taxonomy" id="1678845"/>
    <lineage>
        <taxon>Eukaryota</taxon>
        <taxon>Viridiplantae</taxon>
        <taxon>Streptophyta</taxon>
        <taxon>Embryophyta</taxon>
        <taxon>Tracheophyta</taxon>
        <taxon>Spermatophyta</taxon>
        <taxon>Magnoliopsida</taxon>
        <taxon>Liliopsida</taxon>
        <taxon>Araceae</taxon>
        <taxon>Pothoideae</taxon>
        <taxon>Potheae</taxon>
        <taxon>Anthurium</taxon>
    </lineage>
</organism>
<reference evidence="10" key="1">
    <citation type="submission" date="2015-07" db="EMBL/GenBank/DDBJ databases">
        <title>Transcriptome Assembly of Anthurium amnicola.</title>
        <authorList>
            <person name="Suzuki J."/>
        </authorList>
    </citation>
    <scope>NUCLEOTIDE SEQUENCE</scope>
</reference>
<keyword evidence="6" id="KW-0288">FMN</keyword>
<dbReference type="InterPro" id="IPR012349">
    <property type="entry name" value="Split_barrel_FMN-bd"/>
</dbReference>
<evidence type="ECO:0000256" key="6">
    <source>
        <dbReference type="ARBA" id="ARBA00022643"/>
    </source>
</evidence>
<dbReference type="GO" id="GO:0004733">
    <property type="term" value="F:pyridoxamine phosphate oxidase activity"/>
    <property type="evidence" value="ECO:0007669"/>
    <property type="project" value="UniProtKB-EC"/>
</dbReference>
<dbReference type="SUPFAM" id="SSF50475">
    <property type="entry name" value="FMN-binding split barrel"/>
    <property type="match status" value="1"/>
</dbReference>
<evidence type="ECO:0000256" key="2">
    <source>
        <dbReference type="ARBA" id="ARBA00004738"/>
    </source>
</evidence>
<dbReference type="InterPro" id="IPR000659">
    <property type="entry name" value="Pyridox_Oxase"/>
</dbReference>
<comment type="pathway">
    <text evidence="2">Cofactor metabolism; pyridoxal 5'-phosphate salvage; pyridoxal 5'-phosphate from pyridoxamine 5'-phosphate: step 1/1.</text>
</comment>
<feature type="region of interest" description="Disordered" evidence="8">
    <location>
        <begin position="1"/>
        <end position="23"/>
    </location>
</feature>